<dbReference type="InterPro" id="IPR001296">
    <property type="entry name" value="Glyco_trans_1"/>
</dbReference>
<feature type="domain" description="Glycosyl transferase family 1" evidence="1">
    <location>
        <begin position="212"/>
        <end position="374"/>
    </location>
</feature>
<comment type="caution">
    <text evidence="3">The sequence shown here is derived from an EMBL/GenBank/DDBJ whole genome shotgun (WGS) entry which is preliminary data.</text>
</comment>
<keyword evidence="4" id="KW-1185">Reference proteome</keyword>
<feature type="domain" description="Glycosyltransferase subfamily 4-like N-terminal" evidence="2">
    <location>
        <begin position="36"/>
        <end position="203"/>
    </location>
</feature>
<dbReference type="Gene3D" id="3.40.50.2000">
    <property type="entry name" value="Glycogen Phosphorylase B"/>
    <property type="match status" value="2"/>
</dbReference>
<dbReference type="SUPFAM" id="SSF53756">
    <property type="entry name" value="UDP-Glycosyltransferase/glycogen phosphorylase"/>
    <property type="match status" value="1"/>
</dbReference>
<proteinExistence type="predicted"/>
<gene>
    <name evidence="3" type="ORF">EZI54_04315</name>
</gene>
<dbReference type="Pfam" id="PF00534">
    <property type="entry name" value="Glycos_transf_1"/>
    <property type="match status" value="1"/>
</dbReference>
<evidence type="ECO:0000259" key="1">
    <source>
        <dbReference type="Pfam" id="PF00534"/>
    </source>
</evidence>
<accession>A0ABY1ZRE9</accession>
<dbReference type="CDD" id="cd03801">
    <property type="entry name" value="GT4_PimA-like"/>
    <property type="match status" value="1"/>
</dbReference>
<dbReference type="EMBL" id="SJDL01000005">
    <property type="protein sequence ID" value="TBW58086.1"/>
    <property type="molecule type" value="Genomic_DNA"/>
</dbReference>
<evidence type="ECO:0000313" key="3">
    <source>
        <dbReference type="EMBL" id="TBW58086.1"/>
    </source>
</evidence>
<evidence type="ECO:0000313" key="4">
    <source>
        <dbReference type="Proteomes" id="UP000313645"/>
    </source>
</evidence>
<dbReference type="Proteomes" id="UP000313645">
    <property type="component" value="Unassembled WGS sequence"/>
</dbReference>
<dbReference type="PANTHER" id="PTHR12526">
    <property type="entry name" value="GLYCOSYLTRANSFERASE"/>
    <property type="match status" value="1"/>
</dbReference>
<dbReference type="InterPro" id="IPR028098">
    <property type="entry name" value="Glyco_trans_4-like_N"/>
</dbReference>
<protein>
    <submittedName>
        <fullName evidence="3">Glycosyltransferase</fullName>
    </submittedName>
</protein>
<name>A0ABY1ZRE9_9GAMM</name>
<dbReference type="Pfam" id="PF13439">
    <property type="entry name" value="Glyco_transf_4"/>
    <property type="match status" value="1"/>
</dbReference>
<reference evidence="3 4" key="1">
    <citation type="submission" date="2019-02" db="EMBL/GenBank/DDBJ databases">
        <title>Marinobacter halodurans sp. nov., a marine bacterium isolated from sea tidal flat.</title>
        <authorList>
            <person name="Yoo Y."/>
            <person name="Lee D.W."/>
            <person name="Kim B.S."/>
            <person name="Kim J.-J."/>
        </authorList>
    </citation>
    <scope>NUCLEOTIDE SEQUENCE [LARGE SCALE GENOMIC DNA]</scope>
    <source>
        <strain evidence="3 4">YJ-S3-2</strain>
    </source>
</reference>
<organism evidence="3 4">
    <name type="scientific">Marinobacter halodurans</name>
    <dbReference type="NCBI Taxonomy" id="2528979"/>
    <lineage>
        <taxon>Bacteria</taxon>
        <taxon>Pseudomonadati</taxon>
        <taxon>Pseudomonadota</taxon>
        <taxon>Gammaproteobacteria</taxon>
        <taxon>Pseudomonadales</taxon>
        <taxon>Marinobacteraceae</taxon>
        <taxon>Marinobacter</taxon>
    </lineage>
</organism>
<sequence>MSDVSGIDVPLRSRGTGRRSDMTLLHAVPAYSRINEEYIYLHLKALMARGYDCRLVTSRLLGTPGRTLPGLEVHVVPGRESGGWARQLTRIESKLLRQYREFEVGTLALARPTRDVNAIQAQFGMSATNFLRAPVPVITSMHGYDGNVALRSHREFRRAMQRLSAGDDRVFTFPSRHFADKVANTLSLAPGQVRVVRNYVNQDFFPWRARRFDGGPLRLCCIGRFEGFKDQITLLEAVRQLRDQGVDVRLDLVGFGPTQDRLTSFIGIHGLADRVTLHANLSREGIRDLLYDSHVYVQPSHVDPQTGAEESFCIAIMEALATGLPVIASDYGALAEIYRPMADAPDGAFRFFEAGNPEALANAIDDSLEDYHSPDEARVQQFIGGFSERSVGEAWYDILTGLGVIPDGTGVTAPSATDAAV</sequence>
<evidence type="ECO:0000259" key="2">
    <source>
        <dbReference type="Pfam" id="PF13439"/>
    </source>
</evidence>